<keyword evidence="1" id="KW-1133">Transmembrane helix</keyword>
<proteinExistence type="predicted"/>
<evidence type="ECO:0000313" key="2">
    <source>
        <dbReference type="EMBL" id="NHB78213.1"/>
    </source>
</evidence>
<name>A0ABX0GBH7_9RHOB</name>
<evidence type="ECO:0000313" key="3">
    <source>
        <dbReference type="Proteomes" id="UP001515660"/>
    </source>
</evidence>
<sequence>MTAIPALPRAWAASSPNPHLMRLTLLVALTALPVMAAYGLDGRMFQGDSIWLKPLKFHLALVVYTGSLAIYAMLLPEGTFTSRRWRIYIGAVAACIIAELLWIGGAAALGTASHFNTVGLWGVIYPLMGLAAVVLTSLSLAMGVVFWRHRADPPMLALALGLVLTFVLTVPVAGTMSSGTGHLVGTPVTGARMPLMGWSREVGDLRLAHFLATHAMHVVPLAGLTGSRAAVWATAAGFTALVGWCFARALMGLPPF</sequence>
<evidence type="ECO:0000256" key="1">
    <source>
        <dbReference type="SAM" id="Phobius"/>
    </source>
</evidence>
<feature type="transmembrane region" description="Helical" evidence="1">
    <location>
        <begin position="87"/>
        <end position="111"/>
    </location>
</feature>
<feature type="transmembrane region" description="Helical" evidence="1">
    <location>
        <begin position="123"/>
        <end position="147"/>
    </location>
</feature>
<dbReference type="EMBL" id="JAANHS010000017">
    <property type="protein sequence ID" value="NHB78213.1"/>
    <property type="molecule type" value="Genomic_DNA"/>
</dbReference>
<reference evidence="2 3" key="1">
    <citation type="journal article" date="2022" name="Microorganisms">
        <title>Genome Sequence and Characterization of a Xanthorhodopsin-Containing, Aerobic Anoxygenic Phototrophic Rhodobacter Species, Isolated from Mesophilic Conditions at Yellowstone National Park.</title>
        <authorList>
            <person name="Kyndt J.A."/>
            <person name="Robertson S."/>
            <person name="Shoffstall I.B."/>
            <person name="Ramaley R.F."/>
            <person name="Meyer T.E."/>
        </authorList>
    </citation>
    <scope>NUCLEOTIDE SEQUENCE [LARGE SCALE GENOMIC DNA]</scope>
    <source>
        <strain evidence="2 3">M37P</strain>
    </source>
</reference>
<accession>A0ABX0GBH7</accession>
<feature type="transmembrane region" description="Helical" evidence="1">
    <location>
        <begin position="229"/>
        <end position="251"/>
    </location>
</feature>
<keyword evidence="1" id="KW-0472">Membrane</keyword>
<comment type="caution">
    <text evidence="2">The sequence shown here is derived from an EMBL/GenBank/DDBJ whole genome shotgun (WGS) entry which is preliminary data.</text>
</comment>
<dbReference type="Proteomes" id="UP001515660">
    <property type="component" value="Unassembled WGS sequence"/>
</dbReference>
<organism evidence="2 3">
    <name type="scientific">Rhodobacter calidifons</name>
    <dbReference type="NCBI Taxonomy" id="2715277"/>
    <lineage>
        <taxon>Bacteria</taxon>
        <taxon>Pseudomonadati</taxon>
        <taxon>Pseudomonadota</taxon>
        <taxon>Alphaproteobacteria</taxon>
        <taxon>Rhodobacterales</taxon>
        <taxon>Rhodobacter group</taxon>
        <taxon>Rhodobacter</taxon>
    </lineage>
</organism>
<feature type="transmembrane region" description="Helical" evidence="1">
    <location>
        <begin position="55"/>
        <end position="75"/>
    </location>
</feature>
<keyword evidence="3" id="KW-1185">Reference proteome</keyword>
<keyword evidence="1" id="KW-0812">Transmembrane</keyword>
<protein>
    <submittedName>
        <fullName evidence="2">Uncharacterized protein</fullName>
    </submittedName>
</protein>
<gene>
    <name evidence="2" type="ORF">G8O29_15945</name>
</gene>
<feature type="transmembrane region" description="Helical" evidence="1">
    <location>
        <begin position="154"/>
        <end position="174"/>
    </location>
</feature>
<dbReference type="RefSeq" id="WP_166404222.1">
    <property type="nucleotide sequence ID" value="NZ_JAANHS010000017.1"/>
</dbReference>